<dbReference type="InterPro" id="IPR011104">
    <property type="entry name" value="Hpr_kin/Pase_C"/>
</dbReference>
<reference evidence="2 3" key="1">
    <citation type="submission" date="2019-06" db="EMBL/GenBank/DDBJ databases">
        <authorList>
            <person name="Lee I."/>
            <person name="Jang G.I."/>
            <person name="Hwang C.Y."/>
        </authorList>
    </citation>
    <scope>NUCLEOTIDE SEQUENCE [LARGE SCALE GENOMIC DNA]</scope>
    <source>
        <strain evidence="2 3">PAMC 28131</strain>
    </source>
</reference>
<comment type="caution">
    <text evidence="2">The sequence shown here is derived from an EMBL/GenBank/DDBJ whole genome shotgun (WGS) entry which is preliminary data.</text>
</comment>
<dbReference type="Pfam" id="PF07475">
    <property type="entry name" value="Hpr_kinase_C"/>
    <property type="match status" value="1"/>
</dbReference>
<evidence type="ECO:0000313" key="3">
    <source>
        <dbReference type="Proteomes" id="UP000319897"/>
    </source>
</evidence>
<gene>
    <name evidence="2" type="ORF">FJQ54_15080</name>
</gene>
<keyword evidence="3" id="KW-1185">Reference proteome</keyword>
<protein>
    <submittedName>
        <fullName evidence="2">Aldolase</fullName>
    </submittedName>
</protein>
<dbReference type="GO" id="GO:0005524">
    <property type="term" value="F:ATP binding"/>
    <property type="evidence" value="ECO:0007669"/>
    <property type="project" value="InterPro"/>
</dbReference>
<dbReference type="OrthoDB" id="8326226at2"/>
<proteinExistence type="predicted"/>
<dbReference type="InterPro" id="IPR027417">
    <property type="entry name" value="P-loop_NTPase"/>
</dbReference>
<dbReference type="Gene3D" id="3.40.50.300">
    <property type="entry name" value="P-loop containing nucleotide triphosphate hydrolases"/>
    <property type="match status" value="1"/>
</dbReference>
<evidence type="ECO:0000313" key="2">
    <source>
        <dbReference type="EMBL" id="TPE59112.1"/>
    </source>
</evidence>
<sequence>MTGTIHATAVAIRGQGVLLLGPPGSGKSDLALRLIDRGAQLIADDRVAVGEGTLLSVPSSIAGRLEVRGLGIISLPFVVGVPAALAVRLDEVPERMPEPMQFPLGNIAVPLIHLAPFEASAPIKVELALADVLGLARAGTNG</sequence>
<evidence type="ECO:0000259" key="1">
    <source>
        <dbReference type="Pfam" id="PF07475"/>
    </source>
</evidence>
<dbReference type="Proteomes" id="UP000319897">
    <property type="component" value="Unassembled WGS sequence"/>
</dbReference>
<accession>A0A501XEW9</accession>
<dbReference type="GO" id="GO:0000155">
    <property type="term" value="F:phosphorelay sensor kinase activity"/>
    <property type="evidence" value="ECO:0007669"/>
    <property type="project" value="InterPro"/>
</dbReference>
<name>A0A501XEW9_9SPHN</name>
<feature type="domain" description="HPr kinase/phosphorylase C-terminal" evidence="1">
    <location>
        <begin position="4"/>
        <end position="81"/>
    </location>
</feature>
<dbReference type="SUPFAM" id="SSF53795">
    <property type="entry name" value="PEP carboxykinase-like"/>
    <property type="match status" value="1"/>
</dbReference>
<dbReference type="EMBL" id="VFSU01000032">
    <property type="protein sequence ID" value="TPE59112.1"/>
    <property type="molecule type" value="Genomic_DNA"/>
</dbReference>
<dbReference type="GO" id="GO:0006109">
    <property type="term" value="P:regulation of carbohydrate metabolic process"/>
    <property type="evidence" value="ECO:0007669"/>
    <property type="project" value="InterPro"/>
</dbReference>
<dbReference type="RefSeq" id="WP_140929247.1">
    <property type="nucleotide sequence ID" value="NZ_VFSU01000032.1"/>
</dbReference>
<organism evidence="2 3">
    <name type="scientific">Sandaracinobacter neustonicus</name>
    <dbReference type="NCBI Taxonomy" id="1715348"/>
    <lineage>
        <taxon>Bacteria</taxon>
        <taxon>Pseudomonadati</taxon>
        <taxon>Pseudomonadota</taxon>
        <taxon>Alphaproteobacteria</taxon>
        <taxon>Sphingomonadales</taxon>
        <taxon>Sphingosinicellaceae</taxon>
        <taxon>Sandaracinobacter</taxon>
    </lineage>
</organism>
<dbReference type="AlphaFoldDB" id="A0A501XEW9"/>
<dbReference type="CDD" id="cd01918">
    <property type="entry name" value="HprK_C"/>
    <property type="match status" value="1"/>
</dbReference>